<dbReference type="PANTHER" id="PTHR34258:SF1">
    <property type="entry name" value="ARMADILLO-LIKE HELICAL DOMAIN CONTAINING PROTEIN 1"/>
    <property type="match status" value="1"/>
</dbReference>
<dbReference type="PANTHER" id="PTHR34258">
    <property type="entry name" value="ARMADILLO-LIKE HELICAL DOMAIN CONTAINING PROTEIN 1"/>
    <property type="match status" value="1"/>
</dbReference>
<proteinExistence type="predicted"/>
<keyword evidence="2" id="KW-1185">Reference proteome</keyword>
<dbReference type="Pfam" id="PF17741">
    <property type="entry name" value="DUF5578"/>
    <property type="match status" value="1"/>
</dbReference>
<dbReference type="Proteomes" id="UP001295444">
    <property type="component" value="Chromosome 08"/>
</dbReference>
<name>A0AAD1WF51_PELCU</name>
<accession>A0AAD1WF51</accession>
<dbReference type="AlphaFoldDB" id="A0AAD1WF51"/>
<evidence type="ECO:0000313" key="2">
    <source>
        <dbReference type="Proteomes" id="UP001295444"/>
    </source>
</evidence>
<dbReference type="InterPro" id="IPR016024">
    <property type="entry name" value="ARM-type_fold"/>
</dbReference>
<protein>
    <submittedName>
        <fullName evidence="1">Armadillo-like helical domain containing 1 isoform X1</fullName>
    </submittedName>
</protein>
<evidence type="ECO:0000313" key="1">
    <source>
        <dbReference type="EMBL" id="CAH2310637.1"/>
    </source>
</evidence>
<reference evidence="1" key="1">
    <citation type="submission" date="2022-03" db="EMBL/GenBank/DDBJ databases">
        <authorList>
            <person name="Alioto T."/>
            <person name="Alioto T."/>
            <person name="Gomez Garrido J."/>
        </authorList>
    </citation>
    <scope>NUCLEOTIDE SEQUENCE</scope>
</reference>
<dbReference type="EMBL" id="OW240919">
    <property type="protein sequence ID" value="CAH2310637.1"/>
    <property type="molecule type" value="Genomic_DNA"/>
</dbReference>
<sequence length="453" mass="50724">MVTLQEKPRPFGRSGAPDWLSGCEPELRVLQAVRWEGGELCVGRMPPVKEQEAVSRLMAFLKEWDSGNKVVRKRIMKDFISFNKGKTGPELEQEFSQGSSLFLARLTTWLKLSYMFGTCLSEILQSISVFLSATCSNRYKVEFVEFGGILILLEILGIKLVKEQQKVEALKLLQTLAATGRKYKELVCESYGVRAVAECLAKARSEETQEQAQVLLETLAQGNPKYQTQVYKGLIALLPCASPKAQQLALRALRPVQMIVTEAHPSIVNPLLAVLRTMHLEIQNEALQLIKYLMCTEVRPALLKGLVASLRPSRKESGKVRPQILDDPNVPQMTESLPVFIQQAAAAKAIGMLARESTELCHELIQLRVIHNLLFAMGNQDHMESQRQASLAVEYFILSFPVVEDQVMKAIGENLFQMLLDNADGLYMKIDNIQADILRSNQVNIPGVKEVTE</sequence>
<dbReference type="InterPro" id="IPR041090">
    <property type="entry name" value="DUF5578"/>
</dbReference>
<dbReference type="SUPFAM" id="SSF48371">
    <property type="entry name" value="ARM repeat"/>
    <property type="match status" value="1"/>
</dbReference>
<dbReference type="InterPro" id="IPR011989">
    <property type="entry name" value="ARM-like"/>
</dbReference>
<gene>
    <name evidence="1" type="ORF">PECUL_23A025812</name>
</gene>
<dbReference type="Gene3D" id="1.25.10.10">
    <property type="entry name" value="Leucine-rich Repeat Variant"/>
    <property type="match status" value="2"/>
</dbReference>
<organism evidence="1 2">
    <name type="scientific">Pelobates cultripes</name>
    <name type="common">Western spadefoot toad</name>
    <dbReference type="NCBI Taxonomy" id="61616"/>
    <lineage>
        <taxon>Eukaryota</taxon>
        <taxon>Metazoa</taxon>
        <taxon>Chordata</taxon>
        <taxon>Craniata</taxon>
        <taxon>Vertebrata</taxon>
        <taxon>Euteleostomi</taxon>
        <taxon>Amphibia</taxon>
        <taxon>Batrachia</taxon>
        <taxon>Anura</taxon>
        <taxon>Pelobatoidea</taxon>
        <taxon>Pelobatidae</taxon>
        <taxon>Pelobates</taxon>
    </lineage>
</organism>